<dbReference type="HAMAP" id="MF_00161">
    <property type="entry name" value="LspA"/>
    <property type="match status" value="1"/>
</dbReference>
<feature type="active site" evidence="9">
    <location>
        <position position="124"/>
    </location>
</feature>
<dbReference type="GO" id="GO:0004190">
    <property type="term" value="F:aspartic-type endopeptidase activity"/>
    <property type="evidence" value="ECO:0007669"/>
    <property type="project" value="UniProtKB-UniRule"/>
</dbReference>
<keyword evidence="5 9" id="KW-0064">Aspartyl protease</keyword>
<evidence type="ECO:0000256" key="6">
    <source>
        <dbReference type="ARBA" id="ARBA00022801"/>
    </source>
</evidence>
<organism evidence="11 12">
    <name type="scientific">candidate division KSB3 bacterium</name>
    <dbReference type="NCBI Taxonomy" id="2044937"/>
    <lineage>
        <taxon>Bacteria</taxon>
        <taxon>candidate division KSB3</taxon>
    </lineage>
</organism>
<evidence type="ECO:0000313" key="11">
    <source>
        <dbReference type="EMBL" id="MBD3323694.1"/>
    </source>
</evidence>
<dbReference type="GO" id="GO:0005886">
    <property type="term" value="C:plasma membrane"/>
    <property type="evidence" value="ECO:0007669"/>
    <property type="project" value="UniProtKB-SubCell"/>
</dbReference>
<dbReference type="EMBL" id="WJJP01000117">
    <property type="protein sequence ID" value="MBD3323694.1"/>
    <property type="molecule type" value="Genomic_DNA"/>
</dbReference>
<comment type="subcellular location">
    <subcellularLocation>
        <location evidence="9">Cell membrane</location>
        <topology evidence="9">Multi-pass membrane protein</topology>
    </subcellularLocation>
</comment>
<comment type="catalytic activity">
    <reaction evidence="9">
        <text>Release of signal peptides from bacterial membrane prolipoproteins. Hydrolyzes -Xaa-Yaa-Zaa-|-(S,diacylglyceryl)Cys-, in which Xaa is hydrophobic (preferably Leu), and Yaa (Ala or Ser) and Zaa (Gly or Ala) have small, neutral side chains.</text>
        <dbReference type="EC" id="3.4.23.36"/>
    </reaction>
</comment>
<evidence type="ECO:0000256" key="8">
    <source>
        <dbReference type="ARBA" id="ARBA00023136"/>
    </source>
</evidence>
<sequence length="147" mass="16438">MVSLAVVIVIVDQYTKWLIEQARPSMTVIPGFFNLTYARNTGAAFGILQGKQTLLTVVSVIAIGILVFLLWYERPERRGFLVALALILGGTCGNFIDRVRQGYVVDFLDVYISRYHWPSFNVADSAITVGVGLLIIVTFLEERKQNP</sequence>
<evidence type="ECO:0000256" key="1">
    <source>
        <dbReference type="ARBA" id="ARBA00006139"/>
    </source>
</evidence>
<dbReference type="PRINTS" id="PR00781">
    <property type="entry name" value="LIPOSIGPTASE"/>
</dbReference>
<comment type="caution">
    <text evidence="11">The sequence shown here is derived from an EMBL/GenBank/DDBJ whole genome shotgun (WGS) entry which is preliminary data.</text>
</comment>
<feature type="active site" evidence="9">
    <location>
        <position position="106"/>
    </location>
</feature>
<dbReference type="EC" id="3.4.23.36" evidence="9"/>
<evidence type="ECO:0000313" key="12">
    <source>
        <dbReference type="Proteomes" id="UP000649604"/>
    </source>
</evidence>
<name>A0A9D5JSZ7_9BACT</name>
<keyword evidence="8 9" id="KW-0472">Membrane</keyword>
<dbReference type="Proteomes" id="UP000649604">
    <property type="component" value="Unassembled WGS sequence"/>
</dbReference>
<keyword evidence="6 9" id="KW-0378">Hydrolase</keyword>
<evidence type="ECO:0000256" key="5">
    <source>
        <dbReference type="ARBA" id="ARBA00022750"/>
    </source>
</evidence>
<feature type="transmembrane region" description="Helical" evidence="9">
    <location>
        <begin position="79"/>
        <end position="96"/>
    </location>
</feature>
<dbReference type="PANTHER" id="PTHR33695">
    <property type="entry name" value="LIPOPROTEIN SIGNAL PEPTIDASE"/>
    <property type="match status" value="1"/>
</dbReference>
<evidence type="ECO:0000256" key="9">
    <source>
        <dbReference type="HAMAP-Rule" id="MF_00161"/>
    </source>
</evidence>
<gene>
    <name evidence="9 11" type="primary">lspA</name>
    <name evidence="11" type="ORF">GF339_03860</name>
</gene>
<evidence type="ECO:0000256" key="2">
    <source>
        <dbReference type="ARBA" id="ARBA00022475"/>
    </source>
</evidence>
<dbReference type="GO" id="GO:0006508">
    <property type="term" value="P:proteolysis"/>
    <property type="evidence" value="ECO:0007669"/>
    <property type="project" value="UniProtKB-KW"/>
</dbReference>
<comment type="similarity">
    <text evidence="1 9 10">Belongs to the peptidase A8 family.</text>
</comment>
<dbReference type="NCBIfam" id="TIGR00077">
    <property type="entry name" value="lspA"/>
    <property type="match status" value="1"/>
</dbReference>
<feature type="transmembrane region" description="Helical" evidence="9">
    <location>
        <begin position="116"/>
        <end position="140"/>
    </location>
</feature>
<dbReference type="PANTHER" id="PTHR33695:SF1">
    <property type="entry name" value="LIPOPROTEIN SIGNAL PEPTIDASE"/>
    <property type="match status" value="1"/>
</dbReference>
<dbReference type="Pfam" id="PF01252">
    <property type="entry name" value="Peptidase_A8"/>
    <property type="match status" value="1"/>
</dbReference>
<comment type="pathway">
    <text evidence="9">Protein modification; lipoprotein biosynthesis (signal peptide cleavage).</text>
</comment>
<dbReference type="InterPro" id="IPR001872">
    <property type="entry name" value="Peptidase_A8"/>
</dbReference>
<comment type="caution">
    <text evidence="9">Lacks conserved residue(s) required for the propagation of feature annotation.</text>
</comment>
<accession>A0A9D5JSZ7</accession>
<feature type="transmembrane region" description="Helical" evidence="9">
    <location>
        <begin position="54"/>
        <end position="72"/>
    </location>
</feature>
<reference evidence="11" key="1">
    <citation type="submission" date="2019-11" db="EMBL/GenBank/DDBJ databases">
        <title>Microbial mats filling the niche in hypersaline microbial mats.</title>
        <authorList>
            <person name="Wong H.L."/>
            <person name="Macleod F.I."/>
            <person name="White R.A. III"/>
            <person name="Burns B.P."/>
        </authorList>
    </citation>
    <scope>NUCLEOTIDE SEQUENCE</scope>
    <source>
        <strain evidence="11">Rbin_158</strain>
    </source>
</reference>
<evidence type="ECO:0000256" key="10">
    <source>
        <dbReference type="RuleBase" id="RU004181"/>
    </source>
</evidence>
<evidence type="ECO:0000256" key="7">
    <source>
        <dbReference type="ARBA" id="ARBA00022989"/>
    </source>
</evidence>
<comment type="function">
    <text evidence="9">This protein specifically catalyzes the removal of signal peptides from prolipoproteins.</text>
</comment>
<dbReference type="AlphaFoldDB" id="A0A9D5JSZ7"/>
<evidence type="ECO:0000256" key="4">
    <source>
        <dbReference type="ARBA" id="ARBA00022692"/>
    </source>
</evidence>
<keyword evidence="3 9" id="KW-0645">Protease</keyword>
<keyword evidence="2 9" id="KW-1003">Cell membrane</keyword>
<keyword evidence="4 9" id="KW-0812">Transmembrane</keyword>
<proteinExistence type="inferred from homology"/>
<protein>
    <recommendedName>
        <fullName evidence="9">Lipoprotein signal peptidase</fullName>
        <ecNumber evidence="9">3.4.23.36</ecNumber>
    </recommendedName>
    <alternativeName>
        <fullName evidence="9">Prolipoprotein signal peptidase</fullName>
    </alternativeName>
    <alternativeName>
        <fullName evidence="9">Signal peptidase II</fullName>
        <shortName evidence="9">SPase II</shortName>
    </alternativeName>
</protein>
<evidence type="ECO:0000256" key="3">
    <source>
        <dbReference type="ARBA" id="ARBA00022670"/>
    </source>
</evidence>
<keyword evidence="7 9" id="KW-1133">Transmembrane helix</keyword>